<reference evidence="2 3" key="1">
    <citation type="submission" date="2020-10" db="EMBL/GenBank/DDBJ databases">
        <title>The Coptis chinensis genome and diversification of protoberbering-type alkaloids.</title>
        <authorList>
            <person name="Wang B."/>
            <person name="Shu S."/>
            <person name="Song C."/>
            <person name="Liu Y."/>
        </authorList>
    </citation>
    <scope>NUCLEOTIDE SEQUENCE [LARGE SCALE GENOMIC DNA]</scope>
    <source>
        <strain evidence="2">HL-2020</strain>
        <tissue evidence="2">Leaf</tissue>
    </source>
</reference>
<organism evidence="2 3">
    <name type="scientific">Coptis chinensis</name>
    <dbReference type="NCBI Taxonomy" id="261450"/>
    <lineage>
        <taxon>Eukaryota</taxon>
        <taxon>Viridiplantae</taxon>
        <taxon>Streptophyta</taxon>
        <taxon>Embryophyta</taxon>
        <taxon>Tracheophyta</taxon>
        <taxon>Spermatophyta</taxon>
        <taxon>Magnoliopsida</taxon>
        <taxon>Ranunculales</taxon>
        <taxon>Ranunculaceae</taxon>
        <taxon>Coptidoideae</taxon>
        <taxon>Coptis</taxon>
    </lineage>
</organism>
<name>A0A835IAT7_9MAGN</name>
<evidence type="ECO:0000256" key="1">
    <source>
        <dbReference type="SAM" id="MobiDB-lite"/>
    </source>
</evidence>
<dbReference type="Proteomes" id="UP000631114">
    <property type="component" value="Unassembled WGS sequence"/>
</dbReference>
<sequence>MEKDIAKASKGKTSRRCTCCNQVGVNHDKRNCLENPNRKKGIIIDEEIENVDDDKDDDDDDEDRDGDEDND</sequence>
<keyword evidence="3" id="KW-1185">Reference proteome</keyword>
<protein>
    <submittedName>
        <fullName evidence="2">Uncharacterized protein</fullName>
    </submittedName>
</protein>
<feature type="region of interest" description="Disordered" evidence="1">
    <location>
        <begin position="33"/>
        <end position="71"/>
    </location>
</feature>
<accession>A0A835IAT7</accession>
<dbReference type="AlphaFoldDB" id="A0A835IAT7"/>
<comment type="caution">
    <text evidence="2">The sequence shown here is derived from an EMBL/GenBank/DDBJ whole genome shotgun (WGS) entry which is preliminary data.</text>
</comment>
<evidence type="ECO:0000313" key="2">
    <source>
        <dbReference type="EMBL" id="KAF9612927.1"/>
    </source>
</evidence>
<dbReference type="EMBL" id="JADFTS010000003">
    <property type="protein sequence ID" value="KAF9612927.1"/>
    <property type="molecule type" value="Genomic_DNA"/>
</dbReference>
<evidence type="ECO:0000313" key="3">
    <source>
        <dbReference type="Proteomes" id="UP000631114"/>
    </source>
</evidence>
<gene>
    <name evidence="2" type="ORF">IFM89_004343</name>
</gene>
<proteinExistence type="predicted"/>
<feature type="compositionally biased region" description="Acidic residues" evidence="1">
    <location>
        <begin position="44"/>
        <end position="71"/>
    </location>
</feature>